<feature type="region of interest" description="Disordered" evidence="1">
    <location>
        <begin position="177"/>
        <end position="197"/>
    </location>
</feature>
<comment type="caution">
    <text evidence="2">The sequence shown here is derived from an EMBL/GenBank/DDBJ whole genome shotgun (WGS) entry which is preliminary data.</text>
</comment>
<reference evidence="2" key="1">
    <citation type="journal article" date="2023" name="Plant J.">
        <title>Genome sequences and population genomics provide insights into the demographic history, inbreeding, and mutation load of two 'living fossil' tree species of Dipteronia.</title>
        <authorList>
            <person name="Feng Y."/>
            <person name="Comes H.P."/>
            <person name="Chen J."/>
            <person name="Zhu S."/>
            <person name="Lu R."/>
            <person name="Zhang X."/>
            <person name="Li P."/>
            <person name="Qiu J."/>
            <person name="Olsen K.M."/>
            <person name="Qiu Y."/>
        </authorList>
    </citation>
    <scope>NUCLEOTIDE SEQUENCE</scope>
    <source>
        <strain evidence="2">KIB01</strain>
    </source>
</reference>
<proteinExistence type="predicted"/>
<evidence type="ECO:0000313" key="2">
    <source>
        <dbReference type="EMBL" id="KAK2655762.1"/>
    </source>
</evidence>
<keyword evidence="3" id="KW-1185">Reference proteome</keyword>
<dbReference type="EMBL" id="JANJYI010000003">
    <property type="protein sequence ID" value="KAK2655762.1"/>
    <property type="molecule type" value="Genomic_DNA"/>
</dbReference>
<protein>
    <submittedName>
        <fullName evidence="2">Uncharacterized protein</fullName>
    </submittedName>
</protein>
<dbReference type="Proteomes" id="UP001280121">
    <property type="component" value="Unassembled WGS sequence"/>
</dbReference>
<dbReference type="PANTHER" id="PTHR48449">
    <property type="entry name" value="DUF1985 DOMAIN-CONTAINING PROTEIN"/>
    <property type="match status" value="1"/>
</dbReference>
<accession>A0AAD9XAJ5</accession>
<evidence type="ECO:0000313" key="3">
    <source>
        <dbReference type="Proteomes" id="UP001280121"/>
    </source>
</evidence>
<name>A0AAD9XAJ5_9ROSI</name>
<dbReference type="PANTHER" id="PTHR48449:SF1">
    <property type="entry name" value="DUF1985 DOMAIN-CONTAINING PROTEIN"/>
    <property type="match status" value="1"/>
</dbReference>
<sequence length="197" mass="22999">MTRTSNRLRELLKTPVEEWYEGKVTRHDHFDALGQIDDAINLVHTEWAEEDRRRLRASCFGHLLTMPRPMKFSGGIIHQVLLREVHHNGPSDEMWFMLDSHEVQSSSYVSMDNDLHHRYFGGKDEISSFELRDVLRRGIAEAISDTLGGRQEGILDSVRASPSEHDVITEVEQRCVSEEMHTDTELPRERPRRQRRL</sequence>
<feature type="compositionally biased region" description="Basic and acidic residues" evidence="1">
    <location>
        <begin position="177"/>
        <end position="189"/>
    </location>
</feature>
<gene>
    <name evidence="2" type="ORF">Ddye_008814</name>
</gene>
<dbReference type="AlphaFoldDB" id="A0AAD9XAJ5"/>
<organism evidence="2 3">
    <name type="scientific">Dipteronia dyeriana</name>
    <dbReference type="NCBI Taxonomy" id="168575"/>
    <lineage>
        <taxon>Eukaryota</taxon>
        <taxon>Viridiplantae</taxon>
        <taxon>Streptophyta</taxon>
        <taxon>Embryophyta</taxon>
        <taxon>Tracheophyta</taxon>
        <taxon>Spermatophyta</taxon>
        <taxon>Magnoliopsida</taxon>
        <taxon>eudicotyledons</taxon>
        <taxon>Gunneridae</taxon>
        <taxon>Pentapetalae</taxon>
        <taxon>rosids</taxon>
        <taxon>malvids</taxon>
        <taxon>Sapindales</taxon>
        <taxon>Sapindaceae</taxon>
        <taxon>Hippocastanoideae</taxon>
        <taxon>Acereae</taxon>
        <taxon>Dipteronia</taxon>
    </lineage>
</organism>
<evidence type="ECO:0000256" key="1">
    <source>
        <dbReference type="SAM" id="MobiDB-lite"/>
    </source>
</evidence>